<dbReference type="GO" id="GO:0016020">
    <property type="term" value="C:membrane"/>
    <property type="evidence" value="ECO:0007669"/>
    <property type="project" value="TreeGrafter"/>
</dbReference>
<dbReference type="OrthoDB" id="8280747at2"/>
<dbReference type="AlphaFoldDB" id="S9S2Y2"/>
<proteinExistence type="inferred from homology"/>
<dbReference type="STRING" id="1123069.ruthe_02124"/>
<evidence type="ECO:0000256" key="3">
    <source>
        <dbReference type="RuleBase" id="RU000363"/>
    </source>
</evidence>
<keyword evidence="6" id="KW-1185">Reference proteome</keyword>
<dbReference type="SMART" id="SM00822">
    <property type="entry name" value="PKS_KR"/>
    <property type="match status" value="1"/>
</dbReference>
<reference evidence="5 6" key="1">
    <citation type="journal article" date="2013" name="Stand. Genomic Sci.">
        <title>Genome sequence of the reddish-pigmented Rubellimicrobium thermophilum type strain (DSM 16684(T)), a member of the Roseobacter clade.</title>
        <authorList>
            <person name="Fiebig A."/>
            <person name="Riedel T."/>
            <person name="Gronow S."/>
            <person name="Petersen J."/>
            <person name="Klenk H.P."/>
            <person name="Goker M."/>
        </authorList>
    </citation>
    <scope>NUCLEOTIDE SEQUENCE [LARGE SCALE GENOMIC DNA]</scope>
    <source>
        <strain evidence="5 6">DSM 16684</strain>
    </source>
</reference>
<dbReference type="InterPro" id="IPR036291">
    <property type="entry name" value="NAD(P)-bd_dom_sf"/>
</dbReference>
<dbReference type="EMBL" id="AOLV01000022">
    <property type="protein sequence ID" value="EPX84540.1"/>
    <property type="molecule type" value="Genomic_DNA"/>
</dbReference>
<evidence type="ECO:0000256" key="2">
    <source>
        <dbReference type="ARBA" id="ARBA00023002"/>
    </source>
</evidence>
<dbReference type="PRINTS" id="PR00080">
    <property type="entry name" value="SDRFAMILY"/>
</dbReference>
<gene>
    <name evidence="5" type="ORF">ruthe_02124</name>
</gene>
<accession>S9S2Y2</accession>
<dbReference type="InterPro" id="IPR002347">
    <property type="entry name" value="SDR_fam"/>
</dbReference>
<dbReference type="InterPro" id="IPR020904">
    <property type="entry name" value="Sc_DH/Rdtase_CS"/>
</dbReference>
<evidence type="ECO:0000256" key="1">
    <source>
        <dbReference type="ARBA" id="ARBA00006484"/>
    </source>
</evidence>
<name>S9S2Y2_9RHOB</name>
<comment type="caution">
    <text evidence="5">The sequence shown here is derived from an EMBL/GenBank/DDBJ whole genome shotgun (WGS) entry which is preliminary data.</text>
</comment>
<dbReference type="RefSeq" id="WP_021098208.1">
    <property type="nucleotide sequence ID" value="NZ_KE557322.1"/>
</dbReference>
<dbReference type="Pfam" id="PF00106">
    <property type="entry name" value="adh_short"/>
    <property type="match status" value="1"/>
</dbReference>
<dbReference type="Proteomes" id="UP000015346">
    <property type="component" value="Unassembled WGS sequence"/>
</dbReference>
<evidence type="ECO:0000259" key="4">
    <source>
        <dbReference type="SMART" id="SM00822"/>
    </source>
</evidence>
<evidence type="ECO:0000313" key="5">
    <source>
        <dbReference type="EMBL" id="EPX84540.1"/>
    </source>
</evidence>
<dbReference type="SUPFAM" id="SSF51735">
    <property type="entry name" value="NAD(P)-binding Rossmann-fold domains"/>
    <property type="match status" value="1"/>
</dbReference>
<dbReference type="PATRIC" id="fig|1123069.3.peg.2099"/>
<dbReference type="CDD" id="cd05233">
    <property type="entry name" value="SDR_c"/>
    <property type="match status" value="1"/>
</dbReference>
<dbReference type="PRINTS" id="PR00081">
    <property type="entry name" value="GDHRDH"/>
</dbReference>
<sequence>MSGQTPAVVVTGAGRGLGRALAVEFVRQGRPVAGFGRDAAALAQTAAEAGPLFHPLSCDVADPAQVRAALAAVRERIGPVDILVNNAAVYPRRDILDETPESWMATLAVNLGGAVACTREALEDMTARGEGRILMVGSFADLAPIPASSAYAVSKGAMRIWSRALAADLADRFPRIVISDWMPGMLATRMGPQDGLDPAVAARWGVALALWRDPSLTGTVWERDREVLPPRSLKRRIADRLLGRRVVARRIGPLPLRTSGAS</sequence>
<organism evidence="5 6">
    <name type="scientific">Rubellimicrobium thermophilum DSM 16684</name>
    <dbReference type="NCBI Taxonomy" id="1123069"/>
    <lineage>
        <taxon>Bacteria</taxon>
        <taxon>Pseudomonadati</taxon>
        <taxon>Pseudomonadota</taxon>
        <taxon>Alphaproteobacteria</taxon>
        <taxon>Rhodobacterales</taxon>
        <taxon>Roseobacteraceae</taxon>
        <taxon>Rubellimicrobium</taxon>
    </lineage>
</organism>
<evidence type="ECO:0000313" key="6">
    <source>
        <dbReference type="Proteomes" id="UP000015346"/>
    </source>
</evidence>
<dbReference type="HOGENOM" id="CLU_010194_2_10_5"/>
<dbReference type="InterPro" id="IPR057326">
    <property type="entry name" value="KR_dom"/>
</dbReference>
<feature type="domain" description="Ketoreductase" evidence="4">
    <location>
        <begin position="6"/>
        <end position="184"/>
    </location>
</feature>
<dbReference type="GO" id="GO:0016491">
    <property type="term" value="F:oxidoreductase activity"/>
    <property type="evidence" value="ECO:0007669"/>
    <property type="project" value="UniProtKB-KW"/>
</dbReference>
<dbReference type="PROSITE" id="PS00061">
    <property type="entry name" value="ADH_SHORT"/>
    <property type="match status" value="1"/>
</dbReference>
<protein>
    <recommendedName>
        <fullName evidence="4">Ketoreductase domain-containing protein</fullName>
    </recommendedName>
</protein>
<dbReference type="Gene3D" id="3.40.50.720">
    <property type="entry name" value="NAD(P)-binding Rossmann-like Domain"/>
    <property type="match status" value="1"/>
</dbReference>
<dbReference type="PANTHER" id="PTHR44196:SF1">
    <property type="entry name" value="DEHYDROGENASE_REDUCTASE SDR FAMILY MEMBER 7B"/>
    <property type="match status" value="1"/>
</dbReference>
<dbReference type="PANTHER" id="PTHR44196">
    <property type="entry name" value="DEHYDROGENASE/REDUCTASE SDR FAMILY MEMBER 7B"/>
    <property type="match status" value="1"/>
</dbReference>
<keyword evidence="2 5" id="KW-0560">Oxidoreductase</keyword>
<comment type="similarity">
    <text evidence="1 3">Belongs to the short-chain dehydrogenases/reductases (SDR) family.</text>
</comment>